<dbReference type="AlphaFoldDB" id="A0A448ZKV0"/>
<dbReference type="EMBL" id="CAACVS010000461">
    <property type="protein sequence ID" value="VEU42662.1"/>
    <property type="molecule type" value="Genomic_DNA"/>
</dbReference>
<gene>
    <name evidence="3" type="ORF">PSNMU_V1.4_AUG-EV-PASAV3_0096410</name>
</gene>
<keyword evidence="2" id="KW-0732">Signal</keyword>
<sequence>MKLVSATLSLALLASLFTTPVLAQGEVTQAEVTEGEGLVTHEGEKPVFGESLANNLAANATDQVEGAEESKDADTVAPVAPPFETVPTVAPVPTSAPSFKEGDAPVAFAPDTVKQPVFMAPVAPPPISGAGRGAKTAAAALALVLASAAAGL</sequence>
<evidence type="ECO:0000313" key="4">
    <source>
        <dbReference type="Proteomes" id="UP000291116"/>
    </source>
</evidence>
<name>A0A448ZKV0_9STRA</name>
<feature type="compositionally biased region" description="Low complexity" evidence="1">
    <location>
        <begin position="75"/>
        <end position="97"/>
    </location>
</feature>
<feature type="region of interest" description="Disordered" evidence="1">
    <location>
        <begin position="61"/>
        <end position="97"/>
    </location>
</feature>
<organism evidence="3 4">
    <name type="scientific">Pseudo-nitzschia multistriata</name>
    <dbReference type="NCBI Taxonomy" id="183589"/>
    <lineage>
        <taxon>Eukaryota</taxon>
        <taxon>Sar</taxon>
        <taxon>Stramenopiles</taxon>
        <taxon>Ochrophyta</taxon>
        <taxon>Bacillariophyta</taxon>
        <taxon>Bacillariophyceae</taxon>
        <taxon>Bacillariophycidae</taxon>
        <taxon>Bacillariales</taxon>
        <taxon>Bacillariaceae</taxon>
        <taxon>Pseudo-nitzschia</taxon>
    </lineage>
</organism>
<keyword evidence="4" id="KW-1185">Reference proteome</keyword>
<accession>A0A448ZKV0</accession>
<reference evidence="3 4" key="1">
    <citation type="submission" date="2019-01" db="EMBL/GenBank/DDBJ databases">
        <authorList>
            <person name="Ferrante I. M."/>
        </authorList>
    </citation>
    <scope>NUCLEOTIDE SEQUENCE [LARGE SCALE GENOMIC DNA]</scope>
    <source>
        <strain evidence="3 4">B856</strain>
    </source>
</reference>
<evidence type="ECO:0000313" key="3">
    <source>
        <dbReference type="EMBL" id="VEU42662.1"/>
    </source>
</evidence>
<feature type="chain" id="PRO_5019172743" evidence="2">
    <location>
        <begin position="24"/>
        <end position="152"/>
    </location>
</feature>
<evidence type="ECO:0000256" key="1">
    <source>
        <dbReference type="SAM" id="MobiDB-lite"/>
    </source>
</evidence>
<proteinExistence type="predicted"/>
<evidence type="ECO:0000256" key="2">
    <source>
        <dbReference type="SAM" id="SignalP"/>
    </source>
</evidence>
<protein>
    <submittedName>
        <fullName evidence="3">Uncharacterized protein</fullName>
    </submittedName>
</protein>
<feature type="signal peptide" evidence="2">
    <location>
        <begin position="1"/>
        <end position="23"/>
    </location>
</feature>
<dbReference type="Proteomes" id="UP000291116">
    <property type="component" value="Unassembled WGS sequence"/>
</dbReference>